<sequence>MSTELAEHRLDGAHTVDENTSFIPLSDPDITFAELSAVETLLCSPQISNGRIAEAFEHAFAAYLGRKYAVAVSSGTIGLLLALRALGIGPGQEVIASPYSFRETAHAISLAGARAVFADVDYWSGALVPAKAEERITANTRAIVAGNPNGHPAPWSELRAVAQRHQLLLLEDSTEAIGSSYMGELVGRFGDLAVFDFAQPVALTCGEGAMVVTDDIDIAVGLRRHRAHRLDERSSVVVGSTAPYQAGMSDLTAALGLAQLERLDEILERRRFVEQLYRAHMQSFEGIKPPYVGPDVTEVNWLLYLVHLGTRFTRSGRDAIIDDLGVAQVESAAYSQPLHLQRHYLDLGYRRGDFLVAERIADRALALPFHTHLTNKQIEFIVETMKDASINVGAGAAIY</sequence>
<dbReference type="Proteomes" id="UP000199184">
    <property type="component" value="Unassembled WGS sequence"/>
</dbReference>
<dbReference type="PANTHER" id="PTHR30244:SF39">
    <property type="entry name" value="BLR3650 PROTEIN"/>
    <property type="match status" value="1"/>
</dbReference>
<keyword evidence="1" id="KW-0663">Pyridoxal phosphate</keyword>
<dbReference type="Gene3D" id="3.40.640.10">
    <property type="entry name" value="Type I PLP-dependent aspartate aminotransferase-like (Major domain)"/>
    <property type="match status" value="1"/>
</dbReference>
<evidence type="ECO:0008006" key="4">
    <source>
        <dbReference type="Google" id="ProtNLM"/>
    </source>
</evidence>
<reference evidence="3" key="1">
    <citation type="submission" date="2016-08" db="EMBL/GenBank/DDBJ databases">
        <authorList>
            <person name="Varghese N."/>
            <person name="Submissions Spin"/>
        </authorList>
    </citation>
    <scope>NUCLEOTIDE SEQUENCE [LARGE SCALE GENOMIC DNA]</scope>
    <source>
        <strain evidence="3">ERR11</strain>
    </source>
</reference>
<gene>
    <name evidence="2" type="ORF">GA0061098_1005266</name>
</gene>
<dbReference type="PIRSF" id="PIRSF000390">
    <property type="entry name" value="PLP_StrS"/>
    <property type="match status" value="1"/>
</dbReference>
<dbReference type="EMBL" id="FMAI01000005">
    <property type="protein sequence ID" value="SCB31254.1"/>
    <property type="molecule type" value="Genomic_DNA"/>
</dbReference>
<dbReference type="InterPro" id="IPR015422">
    <property type="entry name" value="PyrdxlP-dep_Trfase_small"/>
</dbReference>
<keyword evidence="3" id="KW-1185">Reference proteome</keyword>
<evidence type="ECO:0000313" key="2">
    <source>
        <dbReference type="EMBL" id="SCB31254.1"/>
    </source>
</evidence>
<evidence type="ECO:0000313" key="3">
    <source>
        <dbReference type="Proteomes" id="UP000199184"/>
    </source>
</evidence>
<proteinExistence type="inferred from homology"/>
<dbReference type="GO" id="GO:0000271">
    <property type="term" value="P:polysaccharide biosynthetic process"/>
    <property type="evidence" value="ECO:0007669"/>
    <property type="project" value="TreeGrafter"/>
</dbReference>
<accession>A0A1C3VUL2</accession>
<dbReference type="AlphaFoldDB" id="A0A1C3VUL2"/>
<organism evidence="2 3">
    <name type="scientific">Bradyrhizobium shewense</name>
    <dbReference type="NCBI Taxonomy" id="1761772"/>
    <lineage>
        <taxon>Bacteria</taxon>
        <taxon>Pseudomonadati</taxon>
        <taxon>Pseudomonadota</taxon>
        <taxon>Alphaproteobacteria</taxon>
        <taxon>Hyphomicrobiales</taxon>
        <taxon>Nitrobacteraceae</taxon>
        <taxon>Bradyrhizobium</taxon>
    </lineage>
</organism>
<dbReference type="InterPro" id="IPR015424">
    <property type="entry name" value="PyrdxlP-dep_Trfase"/>
</dbReference>
<dbReference type="InterPro" id="IPR015421">
    <property type="entry name" value="PyrdxlP-dep_Trfase_major"/>
</dbReference>
<dbReference type="GO" id="GO:0030170">
    <property type="term" value="F:pyridoxal phosphate binding"/>
    <property type="evidence" value="ECO:0007669"/>
    <property type="project" value="TreeGrafter"/>
</dbReference>
<dbReference type="Pfam" id="PF01041">
    <property type="entry name" value="DegT_DnrJ_EryC1"/>
    <property type="match status" value="1"/>
</dbReference>
<dbReference type="Gene3D" id="3.90.1150.10">
    <property type="entry name" value="Aspartate Aminotransferase, domain 1"/>
    <property type="match status" value="1"/>
</dbReference>
<comment type="similarity">
    <text evidence="1">Belongs to the DegT/DnrJ/EryC1 family.</text>
</comment>
<name>A0A1C3VUL2_9BRAD</name>
<dbReference type="GO" id="GO:0008483">
    <property type="term" value="F:transaminase activity"/>
    <property type="evidence" value="ECO:0007669"/>
    <property type="project" value="TreeGrafter"/>
</dbReference>
<dbReference type="SUPFAM" id="SSF53383">
    <property type="entry name" value="PLP-dependent transferases"/>
    <property type="match status" value="1"/>
</dbReference>
<dbReference type="InterPro" id="IPR000653">
    <property type="entry name" value="DegT/StrS_aminotransferase"/>
</dbReference>
<dbReference type="PANTHER" id="PTHR30244">
    <property type="entry name" value="TRANSAMINASE"/>
    <property type="match status" value="1"/>
</dbReference>
<protein>
    <recommendedName>
        <fullName evidence="4">dTDP-4-amino-4,6-dideoxygalactose transaminase</fullName>
    </recommendedName>
</protein>
<evidence type="ECO:0000256" key="1">
    <source>
        <dbReference type="RuleBase" id="RU004508"/>
    </source>
</evidence>